<dbReference type="Proteomes" id="UP000199681">
    <property type="component" value="Unassembled WGS sequence"/>
</dbReference>
<evidence type="ECO:0000313" key="3">
    <source>
        <dbReference type="Proteomes" id="UP000199681"/>
    </source>
</evidence>
<dbReference type="Proteomes" id="UP000297963">
    <property type="component" value="Unassembled WGS sequence"/>
</dbReference>
<protein>
    <submittedName>
        <fullName evidence="2">Uncharacterized protein</fullName>
    </submittedName>
</protein>
<sequence>MPTSVSSAKLLDELFYYLDEFTPPIFSANRSLTVVSVSAPDASEQSPVLISASEFSSLYSELLSSAVDDPAPVSLRVRAFRLFSVLLQEAAWDLSDPGSRGYRLAKGKFIPWD</sequence>
<gene>
    <name evidence="2" type="ORF">E3O11_13455</name>
    <name evidence="1" type="ORF">SAMN05216274_103222</name>
</gene>
<evidence type="ECO:0000313" key="2">
    <source>
        <dbReference type="EMBL" id="TFB82850.1"/>
    </source>
</evidence>
<accession>A0A1I2Z840</accession>
<comment type="caution">
    <text evidence="2">The sequence shown here is derived from an EMBL/GenBank/DDBJ whole genome shotgun (WGS) entry which is preliminary data.</text>
</comment>
<reference evidence="2 4" key="2">
    <citation type="submission" date="2019-03" db="EMBL/GenBank/DDBJ databases">
        <title>Genomics of glacier-inhabiting Cryobacterium strains.</title>
        <authorList>
            <person name="Liu Q."/>
            <person name="Xin Y.-H."/>
        </authorList>
    </citation>
    <scope>NUCLEOTIDE SEQUENCE [LARGE SCALE GENOMIC DNA]</scope>
    <source>
        <strain evidence="2 4">Hh34</strain>
    </source>
</reference>
<keyword evidence="3" id="KW-1185">Reference proteome</keyword>
<dbReference type="EMBL" id="FOPW01000003">
    <property type="protein sequence ID" value="SFH34022.1"/>
    <property type="molecule type" value="Genomic_DNA"/>
</dbReference>
<dbReference type="RefSeq" id="WP_092448671.1">
    <property type="nucleotide sequence ID" value="NZ_FOPW01000003.1"/>
</dbReference>
<evidence type="ECO:0000313" key="1">
    <source>
        <dbReference type="EMBL" id="SFH34022.1"/>
    </source>
</evidence>
<reference evidence="1 3" key="1">
    <citation type="submission" date="2016-10" db="EMBL/GenBank/DDBJ databases">
        <authorList>
            <person name="Varghese N."/>
            <person name="Submissions S."/>
        </authorList>
    </citation>
    <scope>NUCLEOTIDE SEQUENCE [LARGE SCALE GENOMIC DNA]</scope>
    <source>
        <strain evidence="1 3">GMCC 1.11211</strain>
    </source>
</reference>
<evidence type="ECO:0000313" key="4">
    <source>
        <dbReference type="Proteomes" id="UP000297963"/>
    </source>
</evidence>
<proteinExistence type="predicted"/>
<organism evidence="2 4">
    <name type="scientific">Cryobacterium levicorallinum</name>
    <dbReference type="NCBI Taxonomy" id="995038"/>
    <lineage>
        <taxon>Bacteria</taxon>
        <taxon>Bacillati</taxon>
        <taxon>Actinomycetota</taxon>
        <taxon>Actinomycetes</taxon>
        <taxon>Micrococcales</taxon>
        <taxon>Microbacteriaceae</taxon>
        <taxon>Cryobacterium</taxon>
    </lineage>
</organism>
<dbReference type="AlphaFoldDB" id="A0A1I2Z840"/>
<name>A0A1I2Z840_9MICO</name>
<dbReference type="EMBL" id="SOFE01000023">
    <property type="protein sequence ID" value="TFB82850.1"/>
    <property type="molecule type" value="Genomic_DNA"/>
</dbReference>